<reference evidence="1" key="1">
    <citation type="journal article" date="2020" name="mSystems">
        <title>Genome- and Community-Level Interaction Insights into Carbon Utilization and Element Cycling Functions of Hydrothermarchaeota in Hydrothermal Sediment.</title>
        <authorList>
            <person name="Zhou Z."/>
            <person name="Liu Y."/>
            <person name="Xu W."/>
            <person name="Pan J."/>
            <person name="Luo Z.H."/>
            <person name="Li M."/>
        </authorList>
    </citation>
    <scope>NUCLEOTIDE SEQUENCE [LARGE SCALE GENOMIC DNA]</scope>
    <source>
        <strain evidence="1">HyVt-493</strain>
    </source>
</reference>
<dbReference type="Proteomes" id="UP000885750">
    <property type="component" value="Unassembled WGS sequence"/>
</dbReference>
<proteinExistence type="predicted"/>
<accession>A0A7V2SXI1</accession>
<gene>
    <name evidence="1" type="ORF">ENJ51_00290</name>
</gene>
<protein>
    <submittedName>
        <fullName evidence="1">Uncharacterized protein</fullName>
    </submittedName>
</protein>
<comment type="caution">
    <text evidence="1">The sequence shown here is derived from an EMBL/GenBank/DDBJ whole genome shotgun (WGS) entry which is preliminary data.</text>
</comment>
<organism evidence="1">
    <name type="scientific">Leucothrix mucor</name>
    <dbReference type="NCBI Taxonomy" id="45248"/>
    <lineage>
        <taxon>Bacteria</taxon>
        <taxon>Pseudomonadati</taxon>
        <taxon>Pseudomonadota</taxon>
        <taxon>Gammaproteobacteria</taxon>
        <taxon>Thiotrichales</taxon>
        <taxon>Thiotrichaceae</taxon>
        <taxon>Leucothrix</taxon>
    </lineage>
</organism>
<evidence type="ECO:0000313" key="1">
    <source>
        <dbReference type="EMBL" id="HFC91229.1"/>
    </source>
</evidence>
<dbReference type="EMBL" id="DRMS01000009">
    <property type="protein sequence ID" value="HFC91229.1"/>
    <property type="molecule type" value="Genomic_DNA"/>
</dbReference>
<dbReference type="AlphaFoldDB" id="A0A7V2SXI1"/>
<sequence length="113" mass="12597">MISLEKSLQAWQTDQFKPIFCDEVSALDETSLPLQEGLSRANYVDASDLSVLVLNISETDTRIQVKTGIFYQGIIAGCNCSDDPSPMPSHTEYCEVRFEIDKKTAETAVFLLD</sequence>
<name>A0A7V2SXI1_LEUMU</name>